<evidence type="ECO:0000259" key="4">
    <source>
        <dbReference type="PROSITE" id="PS50113"/>
    </source>
</evidence>
<dbReference type="InterPro" id="IPR035965">
    <property type="entry name" value="PAS-like_dom_sf"/>
</dbReference>
<dbReference type="SUPFAM" id="SSF55785">
    <property type="entry name" value="PYP-like sensor domain (PAS domain)"/>
    <property type="match status" value="1"/>
</dbReference>
<dbReference type="Proteomes" id="UP001462640">
    <property type="component" value="Unassembled WGS sequence"/>
</dbReference>
<dbReference type="InterPro" id="IPR013655">
    <property type="entry name" value="PAS_fold_3"/>
</dbReference>
<name>A0ABV0G8C3_9BURK</name>
<organism evidence="5 6">
    <name type="scientific">Roseateles flavus</name>
    <dbReference type="NCBI Taxonomy" id="3149041"/>
    <lineage>
        <taxon>Bacteria</taxon>
        <taxon>Pseudomonadati</taxon>
        <taxon>Pseudomonadota</taxon>
        <taxon>Betaproteobacteria</taxon>
        <taxon>Burkholderiales</taxon>
        <taxon>Sphaerotilaceae</taxon>
        <taxon>Roseateles</taxon>
    </lineage>
</organism>
<dbReference type="InterPro" id="IPR000014">
    <property type="entry name" value="PAS"/>
</dbReference>
<proteinExistence type="predicted"/>
<dbReference type="Gene3D" id="3.30.450.20">
    <property type="entry name" value="PAS domain"/>
    <property type="match status" value="2"/>
</dbReference>
<evidence type="ECO:0000313" key="5">
    <source>
        <dbReference type="EMBL" id="MEO3711304.1"/>
    </source>
</evidence>
<dbReference type="InterPro" id="IPR000700">
    <property type="entry name" value="PAS-assoc_C"/>
</dbReference>
<dbReference type="SMART" id="SM00086">
    <property type="entry name" value="PAC"/>
    <property type="match status" value="2"/>
</dbReference>
<keyword evidence="1" id="KW-0807">Transducer</keyword>
<dbReference type="InterPro" id="IPR004090">
    <property type="entry name" value="Chemotax_Me-accpt_rcpt"/>
</dbReference>
<evidence type="ECO:0000259" key="2">
    <source>
        <dbReference type="PROSITE" id="PS50111"/>
    </source>
</evidence>
<dbReference type="SUPFAM" id="SSF58104">
    <property type="entry name" value="Methyl-accepting chemotaxis protein (MCP) signaling domain"/>
    <property type="match status" value="1"/>
</dbReference>
<dbReference type="Pfam" id="PF00015">
    <property type="entry name" value="MCPsignal"/>
    <property type="match status" value="1"/>
</dbReference>
<feature type="domain" description="PAS" evidence="3">
    <location>
        <begin position="24"/>
        <end position="63"/>
    </location>
</feature>
<dbReference type="NCBIfam" id="TIGR00229">
    <property type="entry name" value="sensory_box"/>
    <property type="match status" value="2"/>
</dbReference>
<gene>
    <name evidence="5" type="ORF">ABDJ40_00830</name>
</gene>
<evidence type="ECO:0000313" key="6">
    <source>
        <dbReference type="Proteomes" id="UP001462640"/>
    </source>
</evidence>
<accession>A0ABV0G8C3</accession>
<reference evidence="5 6" key="1">
    <citation type="submission" date="2024-05" db="EMBL/GenBank/DDBJ databases">
        <title>Roseateles sp. 2.12 16S ribosomal RNA gene Genome sequencing and assembly.</title>
        <authorList>
            <person name="Woo H."/>
        </authorList>
    </citation>
    <scope>NUCLEOTIDE SEQUENCE [LARGE SCALE GENOMIC DNA]</scope>
    <source>
        <strain evidence="5 6">2.12</strain>
    </source>
</reference>
<dbReference type="PANTHER" id="PTHR24422">
    <property type="entry name" value="CHEMOTAXIS PROTEIN METHYLTRANSFERASE"/>
    <property type="match status" value="1"/>
</dbReference>
<dbReference type="CDD" id="cd00130">
    <property type="entry name" value="PAS"/>
    <property type="match status" value="2"/>
</dbReference>
<evidence type="ECO:0000259" key="3">
    <source>
        <dbReference type="PROSITE" id="PS50112"/>
    </source>
</evidence>
<dbReference type="PROSITE" id="PS50111">
    <property type="entry name" value="CHEMOTAXIS_TRANSDUC_2"/>
    <property type="match status" value="1"/>
</dbReference>
<dbReference type="RefSeq" id="WP_347604824.1">
    <property type="nucleotide sequence ID" value="NZ_JBDPZC010000001.1"/>
</dbReference>
<dbReference type="InterPro" id="IPR050903">
    <property type="entry name" value="Bact_Chemotaxis_MeTrfase"/>
</dbReference>
<feature type="domain" description="Methyl-accepting transducer" evidence="2">
    <location>
        <begin position="257"/>
        <end position="428"/>
    </location>
</feature>
<keyword evidence="6" id="KW-1185">Reference proteome</keyword>
<dbReference type="Pfam" id="PF13426">
    <property type="entry name" value="PAS_9"/>
    <property type="match status" value="1"/>
</dbReference>
<feature type="domain" description="PAC" evidence="4">
    <location>
        <begin position="205"/>
        <end position="257"/>
    </location>
</feature>
<sequence>MLSFLRRRSASVWTLQALDRSTAIIHLGLDGKVIKTNKNFGDIFGFRPEELEGKNHSQLCTPEYASRPEYQDFWRRLRAGQSFTGLFQRRHKDGHLVWLRATYNPVINSAGKVTRVIMLASDVTEQTEARVRSMGVLGAIDRSMAVIAFDLEGHIQEVNDNFLSCMAYRREDIIGKHHRIFCAHDYASSAAYTSFWNDLRQGRFFQGEVQRVNRNGKTVWLQATYNPVTSEEGHVVGVVKIATDITANVLQNLARQEGVDTAYSIAVETQSISVESSQTVKQAVQHIQSMAVSFGDSVQRVTVLGQQTRGIGETVDAIRRVAEQTNLLALNAAVEAARAGESGRGFAVVAGEVRQLAANSKAATETISKTIATIQAEVAALTTTMQAGQEMVQDSVTLATKAVDSMEMIRKDAGKVVGAVQALRSQTK</sequence>
<dbReference type="EMBL" id="JBDPZC010000001">
    <property type="protein sequence ID" value="MEO3711304.1"/>
    <property type="molecule type" value="Genomic_DNA"/>
</dbReference>
<dbReference type="PROSITE" id="PS50113">
    <property type="entry name" value="PAC"/>
    <property type="match status" value="2"/>
</dbReference>
<dbReference type="InterPro" id="IPR001610">
    <property type="entry name" value="PAC"/>
</dbReference>
<feature type="domain" description="PAC" evidence="4">
    <location>
        <begin position="81"/>
        <end position="135"/>
    </location>
</feature>
<dbReference type="PROSITE" id="PS50112">
    <property type="entry name" value="PAS"/>
    <property type="match status" value="1"/>
</dbReference>
<dbReference type="Gene3D" id="1.10.287.950">
    <property type="entry name" value="Methyl-accepting chemotaxis protein"/>
    <property type="match status" value="1"/>
</dbReference>
<dbReference type="InterPro" id="IPR004089">
    <property type="entry name" value="MCPsignal_dom"/>
</dbReference>
<dbReference type="PRINTS" id="PR00260">
    <property type="entry name" value="CHEMTRNSDUCR"/>
</dbReference>
<evidence type="ECO:0000256" key="1">
    <source>
        <dbReference type="PROSITE-ProRule" id="PRU00284"/>
    </source>
</evidence>
<dbReference type="SMART" id="SM00283">
    <property type="entry name" value="MA"/>
    <property type="match status" value="1"/>
</dbReference>
<comment type="caution">
    <text evidence="5">The sequence shown here is derived from an EMBL/GenBank/DDBJ whole genome shotgun (WGS) entry which is preliminary data.</text>
</comment>
<protein>
    <submittedName>
        <fullName evidence="5">PAS domain-containing methyl-accepting chemotaxis protein</fullName>
    </submittedName>
</protein>
<dbReference type="Pfam" id="PF08447">
    <property type="entry name" value="PAS_3"/>
    <property type="match status" value="1"/>
</dbReference>
<dbReference type="PANTHER" id="PTHR24422:SF10">
    <property type="entry name" value="CHEMOTAXIS PROTEIN METHYLTRANSFERASE 2"/>
    <property type="match status" value="1"/>
</dbReference>